<sequence length="204" mass="22370">MTRSGRPEQVPEHEWFARYLDEHHASGVRRRVAALAAALNRPADGGALLPVVRLGYALRGSRERVPRLARRLEAPAPSGPALDELAALLDAAVDELTGRPVPTVHRERIALDAPTQWVRDAGARVELRFLRARDADGVIALRPRDSWTAFLESLAARGLDDVECVNWPGLDIRSQDTTDLARAASAAFPHAGTGHISCRIHRPR</sequence>
<reference evidence="1 2" key="1">
    <citation type="submission" date="2021-01" db="EMBL/GenBank/DDBJ databases">
        <title>WGS of actinomycetes isolated from Thailand.</title>
        <authorList>
            <person name="Thawai C."/>
        </authorList>
    </citation>
    <scope>NUCLEOTIDE SEQUENCE [LARGE SCALE GENOMIC DNA]</scope>
    <source>
        <strain evidence="1 2">CA1R205</strain>
    </source>
</reference>
<gene>
    <name evidence="1" type="ORF">JK363_29880</name>
</gene>
<evidence type="ECO:0000313" key="1">
    <source>
        <dbReference type="EMBL" id="MBL1100801.1"/>
    </source>
</evidence>
<proteinExistence type="predicted"/>
<dbReference type="Proteomes" id="UP000634229">
    <property type="component" value="Unassembled WGS sequence"/>
</dbReference>
<dbReference type="RefSeq" id="WP_201879651.1">
    <property type="nucleotide sequence ID" value="NZ_JAERRF010000022.1"/>
</dbReference>
<name>A0ABS1NL68_9ACTN</name>
<evidence type="ECO:0000313" key="2">
    <source>
        <dbReference type="Proteomes" id="UP000634229"/>
    </source>
</evidence>
<dbReference type="EMBL" id="JAERRF010000022">
    <property type="protein sequence ID" value="MBL1100801.1"/>
    <property type="molecule type" value="Genomic_DNA"/>
</dbReference>
<accession>A0ABS1NL68</accession>
<evidence type="ECO:0008006" key="3">
    <source>
        <dbReference type="Google" id="ProtNLM"/>
    </source>
</evidence>
<comment type="caution">
    <text evidence="1">The sequence shown here is derived from an EMBL/GenBank/DDBJ whole genome shotgun (WGS) entry which is preliminary data.</text>
</comment>
<keyword evidence="2" id="KW-1185">Reference proteome</keyword>
<organism evidence="1 2">
    <name type="scientific">Streptomyces coffeae</name>
    <dbReference type="NCBI Taxonomy" id="621382"/>
    <lineage>
        <taxon>Bacteria</taxon>
        <taxon>Bacillati</taxon>
        <taxon>Actinomycetota</taxon>
        <taxon>Actinomycetes</taxon>
        <taxon>Kitasatosporales</taxon>
        <taxon>Streptomycetaceae</taxon>
        <taxon>Streptomyces</taxon>
    </lineage>
</organism>
<protein>
    <recommendedName>
        <fullName evidence="3">Transcriptional regulator</fullName>
    </recommendedName>
</protein>